<dbReference type="InterPro" id="IPR051056">
    <property type="entry name" value="Glycosyl_Hydrolase_73"/>
</dbReference>
<keyword evidence="3" id="KW-1133">Transmembrane helix</keyword>
<dbReference type="Gene3D" id="4.10.80.30">
    <property type="entry name" value="DNA polymerase, domain 6"/>
    <property type="match status" value="1"/>
</dbReference>
<comment type="similarity">
    <text evidence="1">Belongs to the glycosyl hydrolase 73 family.</text>
</comment>
<dbReference type="GO" id="GO:0004040">
    <property type="term" value="F:amidase activity"/>
    <property type="evidence" value="ECO:0007669"/>
    <property type="project" value="InterPro"/>
</dbReference>
<name>A0A9D2G1C2_9LACT</name>
<comment type="caution">
    <text evidence="5">The sequence shown here is derived from an EMBL/GenBank/DDBJ whole genome shotgun (WGS) entry which is preliminary data.</text>
</comment>
<reference evidence="5" key="2">
    <citation type="submission" date="2021-04" db="EMBL/GenBank/DDBJ databases">
        <authorList>
            <person name="Gilroy R."/>
        </authorList>
    </citation>
    <scope>NUCLEOTIDE SEQUENCE</scope>
    <source>
        <strain evidence="5">CHK169-4300</strain>
    </source>
</reference>
<protein>
    <submittedName>
        <fullName evidence="5">Glucosaminidase domain-containing protein</fullName>
    </submittedName>
</protein>
<evidence type="ECO:0000256" key="2">
    <source>
        <dbReference type="ARBA" id="ARBA00022801"/>
    </source>
</evidence>
<dbReference type="Gene3D" id="1.10.530.10">
    <property type="match status" value="1"/>
</dbReference>
<feature type="domain" description="Mannosyl-glycoprotein endo-beta-N-acetylglucosamidase-like" evidence="4">
    <location>
        <begin position="63"/>
        <end position="217"/>
    </location>
</feature>
<evidence type="ECO:0000256" key="1">
    <source>
        <dbReference type="ARBA" id="ARBA00010266"/>
    </source>
</evidence>
<evidence type="ECO:0000256" key="3">
    <source>
        <dbReference type="SAM" id="Phobius"/>
    </source>
</evidence>
<dbReference type="PANTHER" id="PTHR33308">
    <property type="entry name" value="PEPTIDOGLYCAN HYDROLASE FLGJ"/>
    <property type="match status" value="1"/>
</dbReference>
<dbReference type="Pfam" id="PF01832">
    <property type="entry name" value="Glucosaminidase"/>
    <property type="match status" value="1"/>
</dbReference>
<gene>
    <name evidence="5" type="ORF">H9808_01750</name>
</gene>
<accession>A0A9D2G1C2</accession>
<dbReference type="PANTHER" id="PTHR33308:SF9">
    <property type="entry name" value="PEPTIDOGLYCAN HYDROLASE FLGJ"/>
    <property type="match status" value="1"/>
</dbReference>
<sequence>MQKRLRRLKKKLNRKFQNFLNLLALVFKLGLTLFVFFFVVLFLISRPLEIFSDYFVDHTEEVTDEGRISEDEFIRRVEPTAKEVEKTHNVRPSLLIAQAALESDWGNSGLSKEANNYFGIKGSSGREYATKEYYDDEWENIQTSFKHYNSMEDSIIDYANLIKNGTSWDADFYKEVKEASDYKEAAYAMQKAGYATDPDYASKLIHIIEKYHLYEMDH</sequence>
<dbReference type="PRINTS" id="PR01002">
    <property type="entry name" value="FLGFLGJ"/>
</dbReference>
<evidence type="ECO:0000313" key="5">
    <source>
        <dbReference type="EMBL" id="HIZ70481.1"/>
    </source>
</evidence>
<dbReference type="EMBL" id="DXAZ01000024">
    <property type="protein sequence ID" value="HIZ70481.1"/>
    <property type="molecule type" value="Genomic_DNA"/>
</dbReference>
<reference evidence="5" key="1">
    <citation type="journal article" date="2021" name="PeerJ">
        <title>Extensive microbial diversity within the chicken gut microbiome revealed by metagenomics and culture.</title>
        <authorList>
            <person name="Gilroy R."/>
            <person name="Ravi A."/>
            <person name="Getino M."/>
            <person name="Pursley I."/>
            <person name="Horton D.L."/>
            <person name="Alikhan N.F."/>
            <person name="Baker D."/>
            <person name="Gharbi K."/>
            <person name="Hall N."/>
            <person name="Watson M."/>
            <person name="Adriaenssens E.M."/>
            <person name="Foster-Nyarko E."/>
            <person name="Jarju S."/>
            <person name="Secka A."/>
            <person name="Antonio M."/>
            <person name="Oren A."/>
            <person name="Chaudhuri R.R."/>
            <person name="La Ragione R."/>
            <person name="Hildebrand F."/>
            <person name="Pallen M.J."/>
        </authorList>
    </citation>
    <scope>NUCLEOTIDE SEQUENCE</scope>
    <source>
        <strain evidence="5">CHK169-4300</strain>
    </source>
</reference>
<dbReference type="AlphaFoldDB" id="A0A9D2G1C2"/>
<proteinExistence type="inferred from homology"/>
<organism evidence="5 6">
    <name type="scientific">Candidatus Atopostipes pullistercoris</name>
    <dbReference type="NCBI Taxonomy" id="2838467"/>
    <lineage>
        <taxon>Bacteria</taxon>
        <taxon>Bacillati</taxon>
        <taxon>Bacillota</taxon>
        <taxon>Bacilli</taxon>
        <taxon>Lactobacillales</taxon>
        <taxon>Carnobacteriaceae</taxon>
        <taxon>Atopostipes</taxon>
    </lineage>
</organism>
<keyword evidence="3" id="KW-0472">Membrane</keyword>
<keyword evidence="2" id="KW-0378">Hydrolase</keyword>
<keyword evidence="3" id="KW-0812">Transmembrane</keyword>
<evidence type="ECO:0000259" key="4">
    <source>
        <dbReference type="SMART" id="SM00047"/>
    </source>
</evidence>
<feature type="transmembrane region" description="Helical" evidence="3">
    <location>
        <begin position="20"/>
        <end position="44"/>
    </location>
</feature>
<dbReference type="InterPro" id="IPR002901">
    <property type="entry name" value="MGlyc_endo_b_GlcNAc-like_dom"/>
</dbReference>
<dbReference type="Proteomes" id="UP000824106">
    <property type="component" value="Unassembled WGS sequence"/>
</dbReference>
<dbReference type="SMART" id="SM00047">
    <property type="entry name" value="LYZ2"/>
    <property type="match status" value="1"/>
</dbReference>
<evidence type="ECO:0000313" key="6">
    <source>
        <dbReference type="Proteomes" id="UP000824106"/>
    </source>
</evidence>